<dbReference type="Gene3D" id="3.40.50.1820">
    <property type="entry name" value="alpha/beta hydrolase"/>
    <property type="match status" value="1"/>
</dbReference>
<keyword evidence="5" id="KW-0808">Transferase</keyword>
<keyword evidence="7" id="KW-0175">Coiled coil</keyword>
<dbReference type="SUPFAM" id="SSF47336">
    <property type="entry name" value="ACP-like"/>
    <property type="match status" value="1"/>
</dbReference>
<keyword evidence="10" id="KW-1185">Reference proteome</keyword>
<dbReference type="InterPro" id="IPR020806">
    <property type="entry name" value="PKS_PP-bd"/>
</dbReference>
<reference evidence="11" key="1">
    <citation type="submission" date="2016-06" db="UniProtKB">
        <authorList>
            <consortium name="WormBaseParasite"/>
        </authorList>
    </citation>
    <scope>IDENTIFICATION</scope>
</reference>
<accession>A0A183DA26</accession>
<dbReference type="InterPro" id="IPR009081">
    <property type="entry name" value="PP-bd_ACP"/>
</dbReference>
<proteinExistence type="predicted"/>
<dbReference type="EMBL" id="UYRT01011993">
    <property type="protein sequence ID" value="VDK51307.1"/>
    <property type="molecule type" value="Genomic_DNA"/>
</dbReference>
<evidence type="ECO:0000256" key="2">
    <source>
        <dbReference type="ARBA" id="ARBA00018769"/>
    </source>
</evidence>
<dbReference type="Gene3D" id="1.10.1200.10">
    <property type="entry name" value="ACP-like"/>
    <property type="match status" value="1"/>
</dbReference>
<dbReference type="GO" id="GO:0031177">
    <property type="term" value="F:phosphopantetheine binding"/>
    <property type="evidence" value="ECO:0007669"/>
    <property type="project" value="InterPro"/>
</dbReference>
<dbReference type="EC" id="2.3.1.85" evidence="1"/>
<comment type="catalytic activity">
    <reaction evidence="6">
        <text>acetyl-CoA + n malonyl-CoA + 2n NADPH + 2n H(+) = a long-chain fatty acid + (n+1) CoA + n CO2 + 2n NADP(+).</text>
        <dbReference type="EC" id="2.3.1.85"/>
    </reaction>
</comment>
<dbReference type="WBParaSite" id="GPUH_0000557501-mRNA-1">
    <property type="protein sequence ID" value="GPUH_0000557501-mRNA-1"/>
    <property type="gene ID" value="GPUH_0000557501"/>
</dbReference>
<evidence type="ECO:0000313" key="11">
    <source>
        <dbReference type="WBParaSite" id="GPUH_0000557501-mRNA-1"/>
    </source>
</evidence>
<evidence type="ECO:0000313" key="9">
    <source>
        <dbReference type="EMBL" id="VDK51307.1"/>
    </source>
</evidence>
<organism evidence="11">
    <name type="scientific">Gongylonema pulchrum</name>
    <dbReference type="NCBI Taxonomy" id="637853"/>
    <lineage>
        <taxon>Eukaryota</taxon>
        <taxon>Metazoa</taxon>
        <taxon>Ecdysozoa</taxon>
        <taxon>Nematoda</taxon>
        <taxon>Chromadorea</taxon>
        <taxon>Rhabditida</taxon>
        <taxon>Spirurina</taxon>
        <taxon>Spiruromorpha</taxon>
        <taxon>Spiruroidea</taxon>
        <taxon>Gongylonematidae</taxon>
        <taxon>Gongylonema</taxon>
    </lineage>
</organism>
<evidence type="ECO:0000256" key="4">
    <source>
        <dbReference type="ARBA" id="ARBA00022553"/>
    </source>
</evidence>
<gene>
    <name evidence="9" type="ORF">GPUH_LOCUS5564</name>
</gene>
<feature type="domain" description="Carrier" evidence="8">
    <location>
        <begin position="6"/>
        <end position="83"/>
    </location>
</feature>
<feature type="coiled-coil region" evidence="7">
    <location>
        <begin position="92"/>
        <end position="126"/>
    </location>
</feature>
<evidence type="ECO:0000259" key="8">
    <source>
        <dbReference type="PROSITE" id="PS50075"/>
    </source>
</evidence>
<evidence type="ECO:0000313" key="10">
    <source>
        <dbReference type="Proteomes" id="UP000271098"/>
    </source>
</evidence>
<reference evidence="9 10" key="2">
    <citation type="submission" date="2018-11" db="EMBL/GenBank/DDBJ databases">
        <authorList>
            <consortium name="Pathogen Informatics"/>
        </authorList>
    </citation>
    <scope>NUCLEOTIDE SEQUENCE [LARGE SCALE GENOMIC DNA]</scope>
</reference>
<dbReference type="AlphaFoldDB" id="A0A183DA26"/>
<keyword evidence="4" id="KW-0597">Phosphoprotein</keyword>
<dbReference type="Pfam" id="PF00550">
    <property type="entry name" value="PP-binding"/>
    <property type="match status" value="1"/>
</dbReference>
<dbReference type="SMART" id="SM00823">
    <property type="entry name" value="PKS_PP"/>
    <property type="match status" value="1"/>
</dbReference>
<evidence type="ECO:0000256" key="6">
    <source>
        <dbReference type="ARBA" id="ARBA00044883"/>
    </source>
</evidence>
<evidence type="ECO:0000256" key="3">
    <source>
        <dbReference type="ARBA" id="ARBA00022450"/>
    </source>
</evidence>
<keyword evidence="3" id="KW-0596">Phosphopantetheine</keyword>
<dbReference type="Proteomes" id="UP000271098">
    <property type="component" value="Unassembled WGS sequence"/>
</dbReference>
<dbReference type="GO" id="GO:0004312">
    <property type="term" value="F:fatty acid synthase activity"/>
    <property type="evidence" value="ECO:0007669"/>
    <property type="project" value="UniProtKB-EC"/>
</dbReference>
<protein>
    <recommendedName>
        <fullName evidence="2">Fatty acid synthase</fullName>
        <ecNumber evidence="1">2.3.1.85</ecNumber>
    </recommendedName>
</protein>
<dbReference type="GO" id="GO:0032787">
    <property type="term" value="P:monocarboxylic acid metabolic process"/>
    <property type="evidence" value="ECO:0007669"/>
    <property type="project" value="UniProtKB-ARBA"/>
</dbReference>
<dbReference type="InterPro" id="IPR036736">
    <property type="entry name" value="ACP-like_sf"/>
</dbReference>
<evidence type="ECO:0000256" key="7">
    <source>
        <dbReference type="SAM" id="Coils"/>
    </source>
</evidence>
<dbReference type="FunFam" id="1.10.1200.10:FF:000013">
    <property type="entry name" value="Fatty acid synthase"/>
    <property type="match status" value="1"/>
</dbReference>
<name>A0A183DA26_9BILA</name>
<dbReference type="InterPro" id="IPR029058">
    <property type="entry name" value="AB_hydrolase_fold"/>
</dbReference>
<sequence length="193" mass="21313">MGAKKAASSGNLLQTIAHILGVNDISQLNPDANLGDLGLDSLMGVEIKQALERDYDIVLSMKDIRTLTLNKLQQLADSGGTPSTVLQTTELELKKESEKEAEQNTVEQLERQMNQLFKMRVDVNDLEPTDLIVKCNKAESGPPTFFVHSIEGIATPLKKVMSKCNFPAYCFQSTREVPQDSIEKVAQKYIAVC</sequence>
<evidence type="ECO:0000256" key="1">
    <source>
        <dbReference type="ARBA" id="ARBA00012873"/>
    </source>
</evidence>
<dbReference type="PROSITE" id="PS50075">
    <property type="entry name" value="CARRIER"/>
    <property type="match status" value="1"/>
</dbReference>
<dbReference type="OrthoDB" id="329835at2759"/>
<evidence type="ECO:0000256" key="5">
    <source>
        <dbReference type="ARBA" id="ARBA00022679"/>
    </source>
</evidence>